<comment type="similarity">
    <text evidence="1">Belongs to the LytR/CpsA/Psr (LCP) family.</text>
</comment>
<feature type="compositionally biased region" description="Acidic residues" evidence="2">
    <location>
        <begin position="481"/>
        <end position="506"/>
    </location>
</feature>
<feature type="domain" description="Cell envelope-related transcriptional attenuator" evidence="4">
    <location>
        <begin position="214"/>
        <end position="383"/>
    </location>
</feature>
<keyword evidence="6" id="KW-1185">Reference proteome</keyword>
<evidence type="ECO:0000259" key="4">
    <source>
        <dbReference type="Pfam" id="PF03816"/>
    </source>
</evidence>
<evidence type="ECO:0000313" key="6">
    <source>
        <dbReference type="Proteomes" id="UP000250462"/>
    </source>
</evidence>
<dbReference type="AlphaFoldDB" id="A0A329R393"/>
<organism evidence="5 6">
    <name type="scientific">Phytoactinopolyspora halophila</name>
    <dbReference type="NCBI Taxonomy" id="1981511"/>
    <lineage>
        <taxon>Bacteria</taxon>
        <taxon>Bacillati</taxon>
        <taxon>Actinomycetota</taxon>
        <taxon>Actinomycetes</taxon>
        <taxon>Jiangellales</taxon>
        <taxon>Jiangellaceae</taxon>
        <taxon>Phytoactinopolyspora</taxon>
    </lineage>
</organism>
<feature type="region of interest" description="Disordered" evidence="2">
    <location>
        <begin position="1"/>
        <end position="44"/>
    </location>
</feature>
<dbReference type="InterPro" id="IPR050922">
    <property type="entry name" value="LytR/CpsA/Psr_CW_biosynth"/>
</dbReference>
<dbReference type="EMBL" id="QMIG01000001">
    <property type="protein sequence ID" value="RAW18853.1"/>
    <property type="molecule type" value="Genomic_DNA"/>
</dbReference>
<name>A0A329R393_9ACTN</name>
<evidence type="ECO:0000256" key="1">
    <source>
        <dbReference type="ARBA" id="ARBA00006068"/>
    </source>
</evidence>
<proteinExistence type="inferred from homology"/>
<dbReference type="PANTHER" id="PTHR33392">
    <property type="entry name" value="POLYISOPRENYL-TEICHOIC ACID--PEPTIDOGLYCAN TEICHOIC ACID TRANSFERASE TAGU"/>
    <property type="match status" value="1"/>
</dbReference>
<sequence length="531" mass="56690">MGGCEMTPTARPPGGASHRHGRSHAQRAPGRSRASRAAEKEQRAEATRFRRSLTLMAMSVVAPGSAQFMRGHRKTGKIALLVWAGLVFVGLLVTWRISMNDLARLAVHPWLLTSFQILAFGFALAWVAILIDAWRLGNPPGLNRKHRLIMVGATLGLAIIVTTPFVVAARYAEAAHDLVVRMFPSGDVAAASDGRLNMLLLGMDSGDNRYGGRPDSIHVVSVDVLTGEPALISLPRNLEKARFASGTPAAEEFPRGFSGEGDRSDYLLNATWTYGTENPELFDGSSPGATAVKQAVQGSLGIDIHYYAAIDLQGFRDLVDALGGLTIDVHEELPIGEQGRVLEPGVQTLDGYHALWYARSRESTSDYDRMARQMCVLGAFLDQADPRTVLTNFVELADASAEMVTTDIPREDLSNLVDLALEAKDHDVASLQFVPPLIVPADPDFDLIAEETSELLHGNRDVAGGEPPDGPESSEAAETSGDTDADGEGDGEESPAEGAADESDDGGENHDPGQAMENGEPVGISSACSFG</sequence>
<accession>A0A329R393</accession>
<dbReference type="Pfam" id="PF03816">
    <property type="entry name" value="LytR_cpsA_psr"/>
    <property type="match status" value="1"/>
</dbReference>
<keyword evidence="3" id="KW-1133">Transmembrane helix</keyword>
<dbReference type="NCBIfam" id="TIGR00350">
    <property type="entry name" value="lytR_cpsA_psr"/>
    <property type="match status" value="1"/>
</dbReference>
<dbReference type="Gene3D" id="3.40.630.190">
    <property type="entry name" value="LCP protein"/>
    <property type="match status" value="1"/>
</dbReference>
<evidence type="ECO:0000256" key="2">
    <source>
        <dbReference type="SAM" id="MobiDB-lite"/>
    </source>
</evidence>
<dbReference type="InterPro" id="IPR004474">
    <property type="entry name" value="LytR_CpsA_psr"/>
</dbReference>
<keyword evidence="3" id="KW-0812">Transmembrane</keyword>
<feature type="region of interest" description="Disordered" evidence="2">
    <location>
        <begin position="456"/>
        <end position="531"/>
    </location>
</feature>
<gene>
    <name evidence="5" type="ORF">DPM12_02005</name>
</gene>
<evidence type="ECO:0000256" key="3">
    <source>
        <dbReference type="SAM" id="Phobius"/>
    </source>
</evidence>
<dbReference type="Proteomes" id="UP000250462">
    <property type="component" value="Unassembled WGS sequence"/>
</dbReference>
<comment type="caution">
    <text evidence="5">The sequence shown here is derived from an EMBL/GenBank/DDBJ whole genome shotgun (WGS) entry which is preliminary data.</text>
</comment>
<dbReference type="PANTHER" id="PTHR33392:SF6">
    <property type="entry name" value="POLYISOPRENYL-TEICHOIC ACID--PEPTIDOGLYCAN TEICHOIC ACID TRANSFERASE TAGU"/>
    <property type="match status" value="1"/>
</dbReference>
<feature type="transmembrane region" description="Helical" evidence="3">
    <location>
        <begin position="78"/>
        <end position="97"/>
    </location>
</feature>
<feature type="transmembrane region" description="Helical" evidence="3">
    <location>
        <begin position="148"/>
        <end position="172"/>
    </location>
</feature>
<feature type="transmembrane region" description="Helical" evidence="3">
    <location>
        <begin position="117"/>
        <end position="136"/>
    </location>
</feature>
<reference evidence="5 6" key="1">
    <citation type="submission" date="2018-06" db="EMBL/GenBank/DDBJ databases">
        <title>Phytoactinopolyspora halophila sp. nov., a novel halophilic actinomycete isolated from a saline soil in China.</title>
        <authorList>
            <person name="Tang S.-K."/>
        </authorList>
    </citation>
    <scope>NUCLEOTIDE SEQUENCE [LARGE SCALE GENOMIC DNA]</scope>
    <source>
        <strain evidence="5 6">YIM 96934</strain>
    </source>
</reference>
<protein>
    <submittedName>
        <fullName evidence="5">LytR family transcriptional regulator</fullName>
    </submittedName>
</protein>
<keyword evidence="3" id="KW-0472">Membrane</keyword>
<evidence type="ECO:0000313" key="5">
    <source>
        <dbReference type="EMBL" id="RAW18853.1"/>
    </source>
</evidence>